<dbReference type="AlphaFoldDB" id="A0AAE0YDH1"/>
<evidence type="ECO:0000313" key="2">
    <source>
        <dbReference type="Proteomes" id="UP001283361"/>
    </source>
</evidence>
<keyword evidence="2" id="KW-1185">Reference proteome</keyword>
<dbReference type="Proteomes" id="UP001283361">
    <property type="component" value="Unassembled WGS sequence"/>
</dbReference>
<name>A0AAE0YDH1_9GAST</name>
<organism evidence="1 2">
    <name type="scientific">Elysia crispata</name>
    <name type="common">lettuce slug</name>
    <dbReference type="NCBI Taxonomy" id="231223"/>
    <lineage>
        <taxon>Eukaryota</taxon>
        <taxon>Metazoa</taxon>
        <taxon>Spiralia</taxon>
        <taxon>Lophotrochozoa</taxon>
        <taxon>Mollusca</taxon>
        <taxon>Gastropoda</taxon>
        <taxon>Heterobranchia</taxon>
        <taxon>Euthyneura</taxon>
        <taxon>Panpulmonata</taxon>
        <taxon>Sacoglossa</taxon>
        <taxon>Placobranchoidea</taxon>
        <taxon>Plakobranchidae</taxon>
        <taxon>Elysia</taxon>
    </lineage>
</organism>
<evidence type="ECO:0000313" key="1">
    <source>
        <dbReference type="EMBL" id="KAK3741473.1"/>
    </source>
</evidence>
<dbReference type="EMBL" id="JAWDGP010006423">
    <property type="protein sequence ID" value="KAK3741473.1"/>
    <property type="molecule type" value="Genomic_DNA"/>
</dbReference>
<accession>A0AAE0YDH1</accession>
<sequence length="67" mass="7590">MNYGVRSGEYELWDVIWRVRTMGCGLASMNYGVRGFSGFRGVPGVSRDFVEFRGIPWSFTGFRGVSQ</sequence>
<protein>
    <submittedName>
        <fullName evidence="1">Uncharacterized protein</fullName>
    </submittedName>
</protein>
<gene>
    <name evidence="1" type="ORF">RRG08_014477</name>
</gene>
<reference evidence="1" key="1">
    <citation type="journal article" date="2023" name="G3 (Bethesda)">
        <title>A reference genome for the long-term kleptoplast-retaining sea slug Elysia crispata morphotype clarki.</title>
        <authorList>
            <person name="Eastman K.E."/>
            <person name="Pendleton A.L."/>
            <person name="Shaikh M.A."/>
            <person name="Suttiyut T."/>
            <person name="Ogas R."/>
            <person name="Tomko P."/>
            <person name="Gavelis G."/>
            <person name="Widhalm J.R."/>
            <person name="Wisecaver J.H."/>
        </authorList>
    </citation>
    <scope>NUCLEOTIDE SEQUENCE</scope>
    <source>
        <strain evidence="1">ECLA1</strain>
    </source>
</reference>
<proteinExistence type="predicted"/>
<comment type="caution">
    <text evidence="1">The sequence shown here is derived from an EMBL/GenBank/DDBJ whole genome shotgun (WGS) entry which is preliminary data.</text>
</comment>